<proteinExistence type="predicted"/>
<gene>
    <name evidence="1" type="ORF">M9Y10_000732</name>
</gene>
<dbReference type="EMBL" id="JAPFFF010000001">
    <property type="protein sequence ID" value="KAK8898445.1"/>
    <property type="molecule type" value="Genomic_DNA"/>
</dbReference>
<keyword evidence="2" id="KW-1185">Reference proteome</keyword>
<name>A0ABR2L859_9EUKA</name>
<evidence type="ECO:0000313" key="1">
    <source>
        <dbReference type="EMBL" id="KAK8898445.1"/>
    </source>
</evidence>
<dbReference type="Proteomes" id="UP001470230">
    <property type="component" value="Unassembled WGS sequence"/>
</dbReference>
<evidence type="ECO:0000313" key="2">
    <source>
        <dbReference type="Proteomes" id="UP001470230"/>
    </source>
</evidence>
<sequence>MNMTIILLTTQYKKAFKSRSLRYHCNFNGMADEKMASGTGDTFGELEKMNLKPFHPVTNKYACGIVMDGEDIITARPYIILPYPQTIDFVSTMVQRENKEQFGDFEYVGVKFEPGRESAWKMVDLGVYKMTPKEGLTEIEEVRIDYLDKTTKEVHTVIYQFTALNSNLGIAKYMRYGYIPNTMNGTFKAYRYIALNGTEKKHNF</sequence>
<organism evidence="1 2">
    <name type="scientific">Tritrichomonas musculus</name>
    <dbReference type="NCBI Taxonomy" id="1915356"/>
    <lineage>
        <taxon>Eukaryota</taxon>
        <taxon>Metamonada</taxon>
        <taxon>Parabasalia</taxon>
        <taxon>Tritrichomonadida</taxon>
        <taxon>Tritrichomonadidae</taxon>
        <taxon>Tritrichomonas</taxon>
    </lineage>
</organism>
<accession>A0ABR2L859</accession>
<comment type="caution">
    <text evidence="1">The sequence shown here is derived from an EMBL/GenBank/DDBJ whole genome shotgun (WGS) entry which is preliminary data.</text>
</comment>
<protein>
    <submittedName>
        <fullName evidence="1">Uncharacterized protein</fullName>
    </submittedName>
</protein>
<reference evidence="1 2" key="1">
    <citation type="submission" date="2024-04" db="EMBL/GenBank/DDBJ databases">
        <title>Tritrichomonas musculus Genome.</title>
        <authorList>
            <person name="Alves-Ferreira E."/>
            <person name="Grigg M."/>
            <person name="Lorenzi H."/>
            <person name="Galac M."/>
        </authorList>
    </citation>
    <scope>NUCLEOTIDE SEQUENCE [LARGE SCALE GENOMIC DNA]</scope>
    <source>
        <strain evidence="1 2">EAF2021</strain>
    </source>
</reference>